<sequence>MSFEERTENFYAVAQPAIPNQSFWTPTSRVSGEPSEAGTVLCHLAGRSISRVISMSGNNPGNLERRKDTRRLSGVTGSVVLGSAPSSYRSLVQNKVPPMFVELVGGSN</sequence>
<organism evidence="1 2">
    <name type="scientific">Elysia crispata</name>
    <name type="common">lettuce slug</name>
    <dbReference type="NCBI Taxonomy" id="231223"/>
    <lineage>
        <taxon>Eukaryota</taxon>
        <taxon>Metazoa</taxon>
        <taxon>Spiralia</taxon>
        <taxon>Lophotrochozoa</taxon>
        <taxon>Mollusca</taxon>
        <taxon>Gastropoda</taxon>
        <taxon>Heterobranchia</taxon>
        <taxon>Euthyneura</taxon>
        <taxon>Panpulmonata</taxon>
        <taxon>Sacoglossa</taxon>
        <taxon>Placobranchoidea</taxon>
        <taxon>Plakobranchidae</taxon>
        <taxon>Elysia</taxon>
    </lineage>
</organism>
<evidence type="ECO:0000313" key="1">
    <source>
        <dbReference type="EMBL" id="KAK3801682.1"/>
    </source>
</evidence>
<dbReference type="AlphaFoldDB" id="A0AAE1B8S6"/>
<reference evidence="1" key="1">
    <citation type="journal article" date="2023" name="G3 (Bethesda)">
        <title>A reference genome for the long-term kleptoplast-retaining sea slug Elysia crispata morphotype clarki.</title>
        <authorList>
            <person name="Eastman K.E."/>
            <person name="Pendleton A.L."/>
            <person name="Shaikh M.A."/>
            <person name="Suttiyut T."/>
            <person name="Ogas R."/>
            <person name="Tomko P."/>
            <person name="Gavelis G."/>
            <person name="Widhalm J.R."/>
            <person name="Wisecaver J.H."/>
        </authorList>
    </citation>
    <scope>NUCLEOTIDE SEQUENCE</scope>
    <source>
        <strain evidence="1">ECLA1</strain>
    </source>
</reference>
<protein>
    <submittedName>
        <fullName evidence="1">Uncharacterized protein</fullName>
    </submittedName>
</protein>
<accession>A0AAE1B8S6</accession>
<dbReference type="Proteomes" id="UP001283361">
    <property type="component" value="Unassembled WGS sequence"/>
</dbReference>
<evidence type="ECO:0000313" key="2">
    <source>
        <dbReference type="Proteomes" id="UP001283361"/>
    </source>
</evidence>
<gene>
    <name evidence="1" type="ORF">RRG08_033868</name>
</gene>
<dbReference type="EMBL" id="JAWDGP010000286">
    <property type="protein sequence ID" value="KAK3801682.1"/>
    <property type="molecule type" value="Genomic_DNA"/>
</dbReference>
<name>A0AAE1B8S6_9GAST</name>
<keyword evidence="2" id="KW-1185">Reference proteome</keyword>
<comment type="caution">
    <text evidence="1">The sequence shown here is derived from an EMBL/GenBank/DDBJ whole genome shotgun (WGS) entry which is preliminary data.</text>
</comment>
<proteinExistence type="predicted"/>